<dbReference type="Gene3D" id="2.60.40.3470">
    <property type="match status" value="1"/>
</dbReference>
<evidence type="ECO:0000256" key="1">
    <source>
        <dbReference type="ARBA" id="ARBA00004370"/>
    </source>
</evidence>
<protein>
    <recommendedName>
        <fullName evidence="3">Type IV pilus biogenesis and competence protein PilQ</fullName>
    </recommendedName>
</protein>
<evidence type="ECO:0000256" key="4">
    <source>
        <dbReference type="ARBA" id="ARBA00022448"/>
    </source>
</evidence>
<feature type="domain" description="Secretin/TonB short N-terminal" evidence="11">
    <location>
        <begin position="311"/>
        <end position="359"/>
    </location>
</feature>
<gene>
    <name evidence="12" type="ORF">SAMN02743940_1249</name>
</gene>
<dbReference type="PANTHER" id="PTHR30604:SF1">
    <property type="entry name" value="DNA UTILIZATION PROTEIN HOFQ"/>
    <property type="match status" value="1"/>
</dbReference>
<keyword evidence="6" id="KW-0472">Membrane</keyword>
<evidence type="ECO:0000256" key="7">
    <source>
        <dbReference type="ARBA" id="ARBA00023237"/>
    </source>
</evidence>
<dbReference type="NCBIfam" id="TIGR02515">
    <property type="entry name" value="IV_pilus_PilQ"/>
    <property type="match status" value="1"/>
</dbReference>
<dbReference type="Proteomes" id="UP000185062">
    <property type="component" value="Unassembled WGS sequence"/>
</dbReference>
<dbReference type="InterPro" id="IPR004845">
    <property type="entry name" value="T2SS_GspD_CS"/>
</dbReference>
<evidence type="ECO:0000256" key="6">
    <source>
        <dbReference type="ARBA" id="ARBA00023136"/>
    </source>
</evidence>
<evidence type="ECO:0000259" key="11">
    <source>
        <dbReference type="SMART" id="SM00965"/>
    </source>
</evidence>
<dbReference type="PANTHER" id="PTHR30604">
    <property type="entry name" value="PROTEIN TRANSPORT PROTEIN HOFQ"/>
    <property type="match status" value="1"/>
</dbReference>
<dbReference type="SMART" id="SM00965">
    <property type="entry name" value="STN"/>
    <property type="match status" value="1"/>
</dbReference>
<sequence length="702" mass="77631">MEPIKLMNNILWLGFVFLSVTFIPVTFAVSEPKIEITQNRIKAIDVSKIQNGAVVVKLTLDHALDSTPLGISLSNPIRIYFDFFNISNGLDKNNQKVDEGDLDSINVVQVENRTRLVMNLSKPMSHETWVEGDTFLIKLNTVTESKAGSSAVYFAQDTPDQELNSLQDIDFRRGINGEGRIEVDLLYPGAGIDVHQQGEDLVVEFVKTRLPSNLARGLDVIDFVTPIQTIEMFTQGDNVRMVVKSRGRWEHSARQTDTQFILEVRPLVEIEDELASRRLANGGYTGEKLSLNFQNVEIRAVLQVIADFTNLNVIASDTVGGNLTLRLKDVPWDQALDIILQATALDKRKTGNVIFVAPRKEMADRELLELESRLQKAEMEQLRTETFQLIHRRVNSISFEGMMSKRGSVNVDEISNTLTATDIPDKLNEIKRRIKRLDVFERQVMIEARIVEATDTFSRNLGARFGLQNATRMGSRNLGISGNLSSSSGLAAGRAPSGSDNLNVNLPAAGIGALGGPVALGLSLMKINDGTLINLELSALESDKKGRIIASPRVVTAHGVEAVIEQGDRVPFQQATSSGATSVVFRDATLSLKVKPLITHDNQIDMELNINQDKIGESVNQFLPPSISTKQVTTKVLVENGGTVVIGGIFEQTENQIVNKLPLLGDIPILGHLFRNTSKQDDKRELLIFITPRILKESLNLR</sequence>
<reference evidence="12 13" key="1">
    <citation type="submission" date="2016-12" db="EMBL/GenBank/DDBJ databases">
        <authorList>
            <person name="Song W.-J."/>
            <person name="Kurnit D.M."/>
        </authorList>
    </citation>
    <scope>NUCLEOTIDE SEQUENCE [LARGE SCALE GENOMIC DNA]</scope>
    <source>
        <strain evidence="12 13">ATCC 49181</strain>
    </source>
</reference>
<dbReference type="Gene3D" id="3.30.1370.120">
    <property type="match status" value="1"/>
</dbReference>
<keyword evidence="4" id="KW-0813">Transport</keyword>
<dbReference type="Gene3D" id="3.30.1370.130">
    <property type="match status" value="1"/>
</dbReference>
<evidence type="ECO:0000256" key="8">
    <source>
        <dbReference type="ARBA" id="ARBA00023287"/>
    </source>
</evidence>
<organism evidence="12 13">
    <name type="scientific">Nitrosomonas cryotolerans ATCC 49181</name>
    <dbReference type="NCBI Taxonomy" id="1131553"/>
    <lineage>
        <taxon>Bacteria</taxon>
        <taxon>Pseudomonadati</taxon>
        <taxon>Pseudomonadota</taxon>
        <taxon>Betaproteobacteria</taxon>
        <taxon>Nitrosomonadales</taxon>
        <taxon>Nitrosomonadaceae</taxon>
        <taxon>Nitrosomonas</taxon>
    </lineage>
</organism>
<evidence type="ECO:0000256" key="10">
    <source>
        <dbReference type="ARBA" id="ARBA00025897"/>
    </source>
</evidence>
<dbReference type="GO" id="GO:0030420">
    <property type="term" value="P:establishment of competence for transformation"/>
    <property type="evidence" value="ECO:0007669"/>
    <property type="project" value="UniProtKB-KW"/>
</dbReference>
<dbReference type="InterPro" id="IPR013355">
    <property type="entry name" value="Pilus_4_PilQ"/>
</dbReference>
<dbReference type="PROSITE" id="PS00875">
    <property type="entry name" value="T2SP_D"/>
    <property type="match status" value="1"/>
</dbReference>
<dbReference type="InterPro" id="IPR038591">
    <property type="entry name" value="NolW-like_sf"/>
</dbReference>
<keyword evidence="5" id="KW-0653">Protein transport</keyword>
<dbReference type="Pfam" id="PF07660">
    <property type="entry name" value="STN"/>
    <property type="match status" value="1"/>
</dbReference>
<comment type="subunit">
    <text evidence="10">Homododecamer. Tetramer of trimer.</text>
</comment>
<evidence type="ECO:0000256" key="9">
    <source>
        <dbReference type="ARBA" id="ARBA00024678"/>
    </source>
</evidence>
<keyword evidence="8" id="KW-0178">Competence</keyword>
<dbReference type="EMBL" id="FSRO01000001">
    <property type="protein sequence ID" value="SIO20683.1"/>
    <property type="molecule type" value="Genomic_DNA"/>
</dbReference>
<dbReference type="GO" id="GO:0019867">
    <property type="term" value="C:outer membrane"/>
    <property type="evidence" value="ECO:0007669"/>
    <property type="project" value="InterPro"/>
</dbReference>
<keyword evidence="13" id="KW-1185">Reference proteome</keyword>
<evidence type="ECO:0000256" key="3">
    <source>
        <dbReference type="ARBA" id="ARBA00014124"/>
    </source>
</evidence>
<dbReference type="InterPro" id="IPR004846">
    <property type="entry name" value="T2SS/T3SS_dom"/>
</dbReference>
<dbReference type="Gene3D" id="2.60.40.3500">
    <property type="match status" value="1"/>
</dbReference>
<dbReference type="STRING" id="44575.SAMN05216419_10114"/>
<dbReference type="InterPro" id="IPR021731">
    <property type="entry name" value="AMIN_dom"/>
</dbReference>
<evidence type="ECO:0000256" key="2">
    <source>
        <dbReference type="ARBA" id="ARBA00006304"/>
    </source>
</evidence>
<keyword evidence="7" id="KW-0998">Cell outer membrane</keyword>
<dbReference type="InterPro" id="IPR051808">
    <property type="entry name" value="Type_IV_pilus_biogenesis"/>
</dbReference>
<comment type="function">
    <text evidence="9">Required for type IV pilus biogenesis and competence. Could function as a pore for exit of the pilus but also as a channel for entry of heme and antimicrobial agents and uptake of transforming DNA.</text>
</comment>
<evidence type="ECO:0000256" key="5">
    <source>
        <dbReference type="ARBA" id="ARBA00022927"/>
    </source>
</evidence>
<accession>A0A1N6HLR4</accession>
<dbReference type="InterPro" id="IPR001775">
    <property type="entry name" value="GspD/PilQ"/>
</dbReference>
<dbReference type="Pfam" id="PF11741">
    <property type="entry name" value="AMIN"/>
    <property type="match status" value="2"/>
</dbReference>
<evidence type="ECO:0000313" key="13">
    <source>
        <dbReference type="Proteomes" id="UP000185062"/>
    </source>
</evidence>
<comment type="similarity">
    <text evidence="2">Belongs to the bacterial secretin family. PilQ subfamily.</text>
</comment>
<proteinExistence type="inferred from homology"/>
<name>A0A1N6HLR4_9PROT</name>
<dbReference type="eggNOG" id="COG4796">
    <property type="taxonomic scope" value="Bacteria"/>
</dbReference>
<evidence type="ECO:0000313" key="12">
    <source>
        <dbReference type="EMBL" id="SIO20683.1"/>
    </source>
</evidence>
<comment type="subcellular location">
    <subcellularLocation>
        <location evidence="1">Membrane</location>
    </subcellularLocation>
</comment>
<dbReference type="AlphaFoldDB" id="A0A1N6HLR4"/>
<dbReference type="InterPro" id="IPR011662">
    <property type="entry name" value="Secretin/TonB_short_N"/>
</dbReference>
<dbReference type="GO" id="GO:0009306">
    <property type="term" value="P:protein secretion"/>
    <property type="evidence" value="ECO:0007669"/>
    <property type="project" value="InterPro"/>
</dbReference>
<dbReference type="PRINTS" id="PR00811">
    <property type="entry name" value="BCTERIALGSPD"/>
</dbReference>
<dbReference type="Pfam" id="PF00263">
    <property type="entry name" value="Secretin"/>
    <property type="match status" value="1"/>
</dbReference>